<dbReference type="Proteomes" id="UP000442696">
    <property type="component" value="Unassembled WGS sequence"/>
</dbReference>
<dbReference type="EMBL" id="CAIIGD010000011">
    <property type="protein sequence ID" value="CAC8232825.1"/>
    <property type="molecule type" value="Genomic_DNA"/>
</dbReference>
<dbReference type="Proteomes" id="UP000459586">
    <property type="component" value="Unassembled WGS sequence"/>
</dbReference>
<dbReference type="AlphaFoldDB" id="A0A2I7Y938"/>
<evidence type="ECO:0000313" key="6">
    <source>
        <dbReference type="EMBL" id="CAA6378078.1"/>
    </source>
</evidence>
<dbReference type="RefSeq" id="WP_000356944.1">
    <property type="nucleotide sequence ID" value="NZ_AP025249.1"/>
</dbReference>
<comment type="caution">
    <text evidence="4">The sequence shown here is derived from an EMBL/GenBank/DDBJ whole genome shotgun (WGS) entry which is preliminary data.</text>
</comment>
<dbReference type="Proteomes" id="UP000442782">
    <property type="component" value="Unassembled WGS sequence"/>
</dbReference>
<dbReference type="EMBL" id="CACTPI010000007">
    <property type="protein sequence ID" value="CAA4130060.1"/>
    <property type="molecule type" value="Genomic_DNA"/>
</dbReference>
<dbReference type="EMBL" id="CACUNS010000015">
    <property type="protein sequence ID" value="CAA6114976.1"/>
    <property type="molecule type" value="Genomic_DNA"/>
</dbReference>
<dbReference type="EMBL" id="CACTOE010000005">
    <property type="protein sequence ID" value="CAA4099055.1"/>
    <property type="molecule type" value="Genomic_DNA"/>
</dbReference>
<evidence type="ECO:0000313" key="7">
    <source>
        <dbReference type="EMBL" id="CAC5808609.1"/>
    </source>
</evidence>
<reference evidence="11 12" key="2">
    <citation type="submission" date="2019-12" db="EMBL/GenBank/DDBJ databases">
        <authorList>
            <consortium name="Pathogen Informatics"/>
        </authorList>
    </citation>
    <scope>NUCLEOTIDE SEQUENCE [LARGE SCALE GENOMIC DNA]</scope>
    <source>
        <strain evidence="8 18">MOS105</strain>
        <strain evidence="2 14">S040_N01_C01</strain>
        <strain evidence="1 12">S087_N01_C01</strain>
        <strain evidence="7 17">SG160</strain>
        <strain evidence="5 16">T012_N10_C04</strain>
        <strain evidence="3 11">T012_N16_C08</strain>
        <strain evidence="4 13">T065_N03_C06</strain>
        <strain evidence="6 15">T197_A02_C01</strain>
    </source>
</reference>
<evidence type="ECO:0000313" key="10">
    <source>
        <dbReference type="Proteomes" id="UP000293434"/>
    </source>
</evidence>
<protein>
    <submittedName>
        <fullName evidence="4">Phage protein</fullName>
    </submittedName>
</protein>
<dbReference type="Proteomes" id="UP000443708">
    <property type="component" value="Unassembled WGS sequence"/>
</dbReference>
<reference evidence="9 10" key="1">
    <citation type="submission" date="2018-11" db="EMBL/GenBank/DDBJ databases">
        <title>Genomic profiling of Staphylococcus species from a Poultry farm system in KwaZulu-Natal, South Africa.</title>
        <authorList>
            <person name="Amoako D.G."/>
            <person name="Somboro A.M."/>
            <person name="Abia A.L.K."/>
            <person name="Bester L.A."/>
            <person name="Essack S.Y."/>
        </authorList>
    </citation>
    <scope>NUCLEOTIDE SEQUENCE [LARGE SCALE GENOMIC DNA]</scope>
    <source>
        <strain evidence="9 10">SA9</strain>
    </source>
</reference>
<evidence type="ECO:0000313" key="11">
    <source>
        <dbReference type="Proteomes" id="UP000442696"/>
    </source>
</evidence>
<accession>A0A2I7Y938</accession>
<dbReference type="EMBL" id="CACTWD010000015">
    <property type="protein sequence ID" value="CAA4698933.1"/>
    <property type="molecule type" value="Genomic_DNA"/>
</dbReference>
<evidence type="ECO:0000313" key="9">
    <source>
        <dbReference type="EMBL" id="RZH91146.1"/>
    </source>
</evidence>
<dbReference type="Proteomes" id="UP000507112">
    <property type="component" value="Unassembled WGS sequence"/>
</dbReference>
<organism evidence="4 13">
    <name type="scientific">Staphylococcus aureus</name>
    <dbReference type="NCBI Taxonomy" id="1280"/>
    <lineage>
        <taxon>Bacteria</taxon>
        <taxon>Bacillati</taxon>
        <taxon>Bacillota</taxon>
        <taxon>Bacilli</taxon>
        <taxon>Bacillales</taxon>
        <taxon>Staphylococcaceae</taxon>
        <taxon>Staphylococcus</taxon>
    </lineage>
</organism>
<sequence length="60" mass="7042">MDKEQLVRLKYKKNSHMTAVQTNNNKVIQLVPNPAFEVMYNHIQENAKVFTGYNGTILYR</sequence>
<evidence type="ECO:0000313" key="3">
    <source>
        <dbReference type="EMBL" id="CAA4391177.1"/>
    </source>
</evidence>
<evidence type="ECO:0000313" key="16">
    <source>
        <dbReference type="Proteomes" id="UP000459702"/>
    </source>
</evidence>
<evidence type="ECO:0000313" key="18">
    <source>
        <dbReference type="Proteomes" id="UP000507112"/>
    </source>
</evidence>
<evidence type="ECO:0000313" key="1">
    <source>
        <dbReference type="EMBL" id="CAA4099055.1"/>
    </source>
</evidence>
<evidence type="ECO:0000313" key="12">
    <source>
        <dbReference type="Proteomes" id="UP000442782"/>
    </source>
</evidence>
<dbReference type="Proteomes" id="UP000505390">
    <property type="component" value="Unassembled WGS sequence"/>
</dbReference>
<gene>
    <name evidence="9" type="ORF">EIG94_12980</name>
    <name evidence="1" type="ORF">SAMEA1029512_00847</name>
    <name evidence="2" type="ORF">SAMEA1029528_01712</name>
    <name evidence="3" type="ORF">SAMEA2078260_02265</name>
    <name evidence="5" type="ORF">SAMEA2078588_02278</name>
    <name evidence="6" type="ORF">SAMEA2080344_02288</name>
    <name evidence="4" type="ORF">SAMEA2081063_02256</name>
    <name evidence="7" type="ORF">SAMEA4008575_02480</name>
    <name evidence="8" type="ORF">SAMEA70146418_02499</name>
</gene>
<evidence type="ECO:0000313" key="2">
    <source>
        <dbReference type="EMBL" id="CAA4130060.1"/>
    </source>
</evidence>
<dbReference type="EMBL" id="RQTC01000263">
    <property type="protein sequence ID" value="RZH91146.1"/>
    <property type="molecule type" value="Genomic_DNA"/>
</dbReference>
<dbReference type="EMBL" id="CAIGXB010000012">
    <property type="protein sequence ID" value="CAC5808609.1"/>
    <property type="molecule type" value="Genomic_DNA"/>
</dbReference>
<evidence type="ECO:0000313" key="5">
    <source>
        <dbReference type="EMBL" id="CAA6114976.1"/>
    </source>
</evidence>
<dbReference type="Proteomes" id="UP000459702">
    <property type="component" value="Unassembled WGS sequence"/>
</dbReference>
<evidence type="ECO:0000313" key="17">
    <source>
        <dbReference type="Proteomes" id="UP000505390"/>
    </source>
</evidence>
<name>A0A2I7Y938_STAAU</name>
<evidence type="ECO:0000313" key="4">
    <source>
        <dbReference type="EMBL" id="CAA4698933.1"/>
    </source>
</evidence>
<evidence type="ECO:0000313" key="13">
    <source>
        <dbReference type="Proteomes" id="UP000443506"/>
    </source>
</evidence>
<evidence type="ECO:0000313" key="14">
    <source>
        <dbReference type="Proteomes" id="UP000443708"/>
    </source>
</evidence>
<proteinExistence type="predicted"/>
<dbReference type="Proteomes" id="UP000293434">
    <property type="component" value="Unassembled WGS sequence"/>
</dbReference>
<dbReference type="Proteomes" id="UP000443506">
    <property type="component" value="Unassembled WGS sequence"/>
</dbReference>
<evidence type="ECO:0000313" key="15">
    <source>
        <dbReference type="Proteomes" id="UP000459586"/>
    </source>
</evidence>
<dbReference type="EMBL" id="CACTQT010000014">
    <property type="protein sequence ID" value="CAA4391177.1"/>
    <property type="molecule type" value="Genomic_DNA"/>
</dbReference>
<dbReference type="EMBL" id="CACURZ010000015">
    <property type="protein sequence ID" value="CAA6378078.1"/>
    <property type="molecule type" value="Genomic_DNA"/>
</dbReference>
<evidence type="ECO:0000313" key="8">
    <source>
        <dbReference type="EMBL" id="CAC8232825.1"/>
    </source>
</evidence>